<evidence type="ECO:0000313" key="2">
    <source>
        <dbReference type="Proteomes" id="UP001459277"/>
    </source>
</evidence>
<comment type="caution">
    <text evidence="1">The sequence shown here is derived from an EMBL/GenBank/DDBJ whole genome shotgun (WGS) entry which is preliminary data.</text>
</comment>
<dbReference type="EMBL" id="JAZDWU010000006">
    <property type="protein sequence ID" value="KAK9997812.1"/>
    <property type="molecule type" value="Genomic_DNA"/>
</dbReference>
<reference evidence="1 2" key="1">
    <citation type="submission" date="2024-01" db="EMBL/GenBank/DDBJ databases">
        <title>A telomere-to-telomere, gap-free genome of sweet tea (Lithocarpus litseifolius).</title>
        <authorList>
            <person name="Zhou J."/>
        </authorList>
    </citation>
    <scope>NUCLEOTIDE SEQUENCE [LARGE SCALE GENOMIC DNA]</scope>
    <source>
        <strain evidence="1">Zhou-2022a</strain>
        <tissue evidence="1">Leaf</tissue>
    </source>
</reference>
<dbReference type="AlphaFoldDB" id="A0AAW2CI40"/>
<name>A0AAW2CI40_9ROSI</name>
<dbReference type="PANTHER" id="PTHR32108:SF9">
    <property type="entry name" value="REVERSE TRANSCRIPTASE RNASE H-LIKE DOMAIN-CONTAINING PROTEIN"/>
    <property type="match status" value="1"/>
</dbReference>
<proteinExistence type="predicted"/>
<organism evidence="1 2">
    <name type="scientific">Lithocarpus litseifolius</name>
    <dbReference type="NCBI Taxonomy" id="425828"/>
    <lineage>
        <taxon>Eukaryota</taxon>
        <taxon>Viridiplantae</taxon>
        <taxon>Streptophyta</taxon>
        <taxon>Embryophyta</taxon>
        <taxon>Tracheophyta</taxon>
        <taxon>Spermatophyta</taxon>
        <taxon>Magnoliopsida</taxon>
        <taxon>eudicotyledons</taxon>
        <taxon>Gunneridae</taxon>
        <taxon>Pentapetalae</taxon>
        <taxon>rosids</taxon>
        <taxon>fabids</taxon>
        <taxon>Fagales</taxon>
        <taxon>Fagaceae</taxon>
        <taxon>Lithocarpus</taxon>
    </lineage>
</organism>
<sequence length="262" mass="29477">MAEPVRNRVINDEVEEFLKTIQKADYSVIQQLNKSPAQISILALLLSSEVHRKALSKVLKKMYVPIGITDSSFKGMVSIVLAINQVSFLDDELPQEGKDHTLAMHIVVKCEDMIVVRETSIPYIDANAILEVSFHSFQLVSMIHNASEHEFGWPAVVLMAAKEMLKFGYKLGQGLGAVGRECPALIEILDKKRRFGLGLATKKLSDVELDQEELFTKVDEANQTIGALRFENNFLTERTKKLEVELPQFNSRELLVQSLMTC</sequence>
<protein>
    <recommendedName>
        <fullName evidence="3">G-patch domain-containing protein</fullName>
    </recommendedName>
</protein>
<accession>A0AAW2CI40</accession>
<dbReference type="Proteomes" id="UP001459277">
    <property type="component" value="Unassembled WGS sequence"/>
</dbReference>
<keyword evidence="2" id="KW-1185">Reference proteome</keyword>
<dbReference type="PANTHER" id="PTHR32108">
    <property type="entry name" value="DNA-DIRECTED RNA POLYMERASE SUBUNIT ALPHA"/>
    <property type="match status" value="1"/>
</dbReference>
<evidence type="ECO:0008006" key="3">
    <source>
        <dbReference type="Google" id="ProtNLM"/>
    </source>
</evidence>
<gene>
    <name evidence="1" type="ORF">SO802_017415</name>
</gene>
<evidence type="ECO:0000313" key="1">
    <source>
        <dbReference type="EMBL" id="KAK9997812.1"/>
    </source>
</evidence>